<evidence type="ECO:0000256" key="6">
    <source>
        <dbReference type="ARBA" id="ARBA00023004"/>
    </source>
</evidence>
<feature type="domain" description="Radical SAM core" evidence="14">
    <location>
        <begin position="6"/>
        <end position="221"/>
    </location>
</feature>
<evidence type="ECO:0000256" key="3">
    <source>
        <dbReference type="ARBA" id="ARBA00022691"/>
    </source>
</evidence>
<feature type="binding site" evidence="12">
    <location>
        <position position="272"/>
    </location>
    <ligand>
        <name>[4Fe-4S] cluster</name>
        <dbReference type="ChEBI" id="CHEBI:49883"/>
        <label>2</label>
        <note>4Fe-4S-substrate</note>
    </ligand>
</feature>
<organism evidence="15 16">
    <name type="scientific">Rubripirellula obstinata</name>
    <dbReference type="NCBI Taxonomy" id="406547"/>
    <lineage>
        <taxon>Bacteria</taxon>
        <taxon>Pseudomonadati</taxon>
        <taxon>Planctomycetota</taxon>
        <taxon>Planctomycetia</taxon>
        <taxon>Pirellulales</taxon>
        <taxon>Pirellulaceae</taxon>
        <taxon>Rubripirellula</taxon>
    </lineage>
</organism>
<keyword evidence="5 12" id="KW-0547">Nucleotide-binding</keyword>
<dbReference type="SFLD" id="SFLDG01067">
    <property type="entry name" value="SPASM/twitch_domain_containing"/>
    <property type="match status" value="1"/>
</dbReference>
<dbReference type="InterPro" id="IPR006638">
    <property type="entry name" value="Elp3/MiaA/NifB-like_rSAM"/>
</dbReference>
<dbReference type="GO" id="GO:0061798">
    <property type="term" value="F:GTP 3',8'-cyclase activity"/>
    <property type="evidence" value="ECO:0007669"/>
    <property type="project" value="UniProtKB-UniRule"/>
</dbReference>
<dbReference type="Pfam" id="PF04055">
    <property type="entry name" value="Radical_SAM"/>
    <property type="match status" value="1"/>
</dbReference>
<dbReference type="EMBL" id="VRLW01000001">
    <property type="protein sequence ID" value="KAA1262392.1"/>
    <property type="molecule type" value="Genomic_DNA"/>
</dbReference>
<dbReference type="PANTHER" id="PTHR22960">
    <property type="entry name" value="MOLYBDOPTERIN COFACTOR SYNTHESIS PROTEIN A"/>
    <property type="match status" value="1"/>
</dbReference>
<dbReference type="Proteomes" id="UP000322699">
    <property type="component" value="Unassembled WGS sequence"/>
</dbReference>
<dbReference type="AlphaFoldDB" id="A0A5B1CPT3"/>
<feature type="binding site" evidence="12">
    <location>
        <position position="158"/>
    </location>
    <ligand>
        <name>GTP</name>
        <dbReference type="ChEBI" id="CHEBI:37565"/>
    </ligand>
</feature>
<proteinExistence type="inferred from homology"/>
<dbReference type="PROSITE" id="PS01305">
    <property type="entry name" value="MOAA_NIFB_PQQE"/>
    <property type="match status" value="1"/>
</dbReference>
<dbReference type="GO" id="GO:0061799">
    <property type="term" value="F:cyclic pyranopterin monophosphate synthase activity"/>
    <property type="evidence" value="ECO:0007669"/>
    <property type="project" value="TreeGrafter"/>
</dbReference>
<dbReference type="NCBIfam" id="NF001199">
    <property type="entry name" value="PRK00164.2-1"/>
    <property type="match status" value="1"/>
</dbReference>
<evidence type="ECO:0000256" key="11">
    <source>
        <dbReference type="ARBA" id="ARBA00048697"/>
    </source>
</evidence>
<dbReference type="Pfam" id="PF06463">
    <property type="entry name" value="Mob_synth_C"/>
    <property type="match status" value="1"/>
</dbReference>
<dbReference type="InterPro" id="IPR000385">
    <property type="entry name" value="MoaA_NifB_PqqE_Fe-S-bd_CS"/>
</dbReference>
<keyword evidence="8 12" id="KW-0342">GTP-binding</keyword>
<dbReference type="SMART" id="SM00729">
    <property type="entry name" value="Elp3"/>
    <property type="match status" value="1"/>
</dbReference>
<dbReference type="GO" id="GO:0006777">
    <property type="term" value="P:Mo-molybdopterin cofactor biosynthetic process"/>
    <property type="evidence" value="ECO:0007669"/>
    <property type="project" value="UniProtKB-UniRule"/>
</dbReference>
<sequence>MKLIDSFGRVHTSVRISVTDRCNIRCFYCMPEFGAEFAPRESLLSFEEITRLTRLLVNRLGIRDVRITGGEPLVRRDLPVLIQQIAAIDGLKDLSLTTNGILLAEQAQSLRDAGLRRLNISLDTLDADVFKEIARRDGLEKTIEGIDAAIDAGFDSIKLNSLAIAGVTEAEIARLVRFAMDRSITIRFIEFMPLDADREWSRGNVLSGDRILEILKSNFGDIAPIIRSDPSAPAEDFLVGGGTVGIIRSVTQPFCGACNRIRVTADGSIRNCLFANEETPLRDLMRAGADEEELIRQIQASVANKKASHGMDSDSFDPPERPMYSIGG</sequence>
<evidence type="ECO:0000313" key="15">
    <source>
        <dbReference type="EMBL" id="KAA1262392.1"/>
    </source>
</evidence>
<keyword evidence="6 12" id="KW-0408">Iron</keyword>
<dbReference type="RefSeq" id="WP_068267097.1">
    <property type="nucleotide sequence ID" value="NZ_LWSK01000157.1"/>
</dbReference>
<feature type="binding site" evidence="12">
    <location>
        <position position="97"/>
    </location>
    <ligand>
        <name>GTP</name>
        <dbReference type="ChEBI" id="CHEBI:37565"/>
    </ligand>
</feature>
<dbReference type="InterPro" id="IPR013483">
    <property type="entry name" value="MoaA"/>
</dbReference>
<feature type="binding site" evidence="12">
    <location>
        <begin position="260"/>
        <end position="262"/>
    </location>
    <ligand>
        <name>GTP</name>
        <dbReference type="ChEBI" id="CHEBI:37565"/>
    </ligand>
</feature>
<evidence type="ECO:0000256" key="8">
    <source>
        <dbReference type="ARBA" id="ARBA00023134"/>
    </source>
</evidence>
<dbReference type="InterPro" id="IPR010505">
    <property type="entry name" value="MoaA_twitch"/>
</dbReference>
<dbReference type="PANTHER" id="PTHR22960:SF0">
    <property type="entry name" value="MOLYBDENUM COFACTOR BIOSYNTHESIS PROTEIN 1"/>
    <property type="match status" value="1"/>
</dbReference>
<dbReference type="GO" id="GO:0046872">
    <property type="term" value="F:metal ion binding"/>
    <property type="evidence" value="ECO:0007669"/>
    <property type="project" value="UniProtKB-KW"/>
</dbReference>
<feature type="binding site" evidence="12">
    <location>
        <position position="192"/>
    </location>
    <ligand>
        <name>S-adenosyl-L-methionine</name>
        <dbReference type="ChEBI" id="CHEBI:59789"/>
    </ligand>
</feature>
<dbReference type="InterPro" id="IPR058240">
    <property type="entry name" value="rSAM_sf"/>
</dbReference>
<keyword evidence="10 12" id="KW-0456">Lyase</keyword>
<dbReference type="CDD" id="cd21117">
    <property type="entry name" value="Twitch_MoaA"/>
    <property type="match status" value="1"/>
</dbReference>
<dbReference type="Gene3D" id="3.20.20.70">
    <property type="entry name" value="Aldolase class I"/>
    <property type="match status" value="1"/>
</dbReference>
<evidence type="ECO:0000259" key="14">
    <source>
        <dbReference type="PROSITE" id="PS51918"/>
    </source>
</evidence>
<feature type="binding site" evidence="12">
    <location>
        <position position="258"/>
    </location>
    <ligand>
        <name>[4Fe-4S] cluster</name>
        <dbReference type="ChEBI" id="CHEBI:49883"/>
        <label>2</label>
        <note>4Fe-4S-substrate</note>
    </ligand>
</feature>
<comment type="similarity">
    <text evidence="12">Belongs to the radical SAM superfamily. MoaA family.</text>
</comment>
<keyword evidence="2 12" id="KW-0004">4Fe-4S</keyword>
<evidence type="ECO:0000256" key="9">
    <source>
        <dbReference type="ARBA" id="ARBA00023150"/>
    </source>
</evidence>
<evidence type="ECO:0000256" key="10">
    <source>
        <dbReference type="ARBA" id="ARBA00023239"/>
    </source>
</evidence>
<feature type="region of interest" description="Disordered" evidence="13">
    <location>
        <begin position="306"/>
        <end position="328"/>
    </location>
</feature>
<gene>
    <name evidence="15" type="primary">moaA_3</name>
    <name evidence="12" type="synonym">moaA</name>
    <name evidence="15" type="ORF">LF1_49560</name>
</gene>
<feature type="binding site" evidence="12">
    <location>
        <position position="121"/>
    </location>
    <ligand>
        <name>S-adenosyl-L-methionine</name>
        <dbReference type="ChEBI" id="CHEBI:59789"/>
    </ligand>
</feature>
<name>A0A5B1CPT3_9BACT</name>
<evidence type="ECO:0000256" key="1">
    <source>
        <dbReference type="ARBA" id="ARBA00012167"/>
    </source>
</evidence>
<comment type="cofactor">
    <cofactor evidence="12">
        <name>[4Fe-4S] cluster</name>
        <dbReference type="ChEBI" id="CHEBI:49883"/>
    </cofactor>
    <text evidence="12">Binds 2 [4Fe-4S] clusters. Binds 1 [4Fe-4S] cluster coordinated with 3 cysteines and an exchangeable S-adenosyl-L-methionine and 1 [4Fe-4S] cluster coordinated with 3 cysteines and the GTP-derived substrate.</text>
</comment>
<feature type="binding site" evidence="12">
    <location>
        <position position="29"/>
    </location>
    <ligand>
        <name>[4Fe-4S] cluster</name>
        <dbReference type="ChEBI" id="CHEBI:49883"/>
        <label>1</label>
        <note>4Fe-4S-S-AdoMet</note>
    </ligand>
</feature>
<dbReference type="GO" id="GO:0005525">
    <property type="term" value="F:GTP binding"/>
    <property type="evidence" value="ECO:0007669"/>
    <property type="project" value="UniProtKB-UniRule"/>
</dbReference>
<dbReference type="SUPFAM" id="SSF102114">
    <property type="entry name" value="Radical SAM enzymes"/>
    <property type="match status" value="1"/>
</dbReference>
<dbReference type="InterPro" id="IPR040064">
    <property type="entry name" value="MoaA-like"/>
</dbReference>
<comment type="caution">
    <text evidence="15">The sequence shown here is derived from an EMBL/GenBank/DDBJ whole genome shotgun (WGS) entry which is preliminary data.</text>
</comment>
<evidence type="ECO:0000256" key="13">
    <source>
        <dbReference type="SAM" id="MobiDB-lite"/>
    </source>
</evidence>
<comment type="function">
    <text evidence="12">Catalyzes the cyclization of GTP to (8S)-3',8-cyclo-7,8-dihydroguanosine 5'-triphosphate.</text>
</comment>
<keyword evidence="4 12" id="KW-0479">Metal-binding</keyword>
<dbReference type="GO" id="GO:1904047">
    <property type="term" value="F:S-adenosyl-L-methionine binding"/>
    <property type="evidence" value="ECO:0007669"/>
    <property type="project" value="UniProtKB-UniRule"/>
</dbReference>
<comment type="pathway">
    <text evidence="12">Cofactor biosynthesis; molybdopterin biosynthesis.</text>
</comment>
<dbReference type="SFLD" id="SFLDG01386">
    <property type="entry name" value="main_SPASM_domain-containing"/>
    <property type="match status" value="1"/>
</dbReference>
<dbReference type="HAMAP" id="MF_01225_B">
    <property type="entry name" value="MoaA_B"/>
    <property type="match status" value="1"/>
</dbReference>
<dbReference type="InterPro" id="IPR050105">
    <property type="entry name" value="MoCo_biosynth_MoaA/MoaC"/>
</dbReference>
<dbReference type="OrthoDB" id="9763993at2"/>
<dbReference type="InterPro" id="IPR007197">
    <property type="entry name" value="rSAM"/>
</dbReference>
<feature type="binding site" evidence="12">
    <location>
        <position position="70"/>
    </location>
    <ligand>
        <name>S-adenosyl-L-methionine</name>
        <dbReference type="ChEBI" id="CHEBI:59789"/>
    </ligand>
</feature>
<evidence type="ECO:0000256" key="12">
    <source>
        <dbReference type="HAMAP-Rule" id="MF_01225"/>
    </source>
</evidence>
<dbReference type="GO" id="GO:0051539">
    <property type="term" value="F:4 iron, 4 sulfur cluster binding"/>
    <property type="evidence" value="ECO:0007669"/>
    <property type="project" value="UniProtKB-UniRule"/>
</dbReference>
<evidence type="ECO:0000256" key="4">
    <source>
        <dbReference type="ARBA" id="ARBA00022723"/>
    </source>
</evidence>
<evidence type="ECO:0000256" key="2">
    <source>
        <dbReference type="ARBA" id="ARBA00022485"/>
    </source>
</evidence>
<dbReference type="UniPathway" id="UPA00344"/>
<comment type="catalytic activity">
    <reaction evidence="11 12">
        <text>GTP + AH2 + S-adenosyl-L-methionine = (8S)-3',8-cyclo-7,8-dihydroguanosine 5'-triphosphate + 5'-deoxyadenosine + L-methionine + A + H(+)</text>
        <dbReference type="Rhea" id="RHEA:49576"/>
        <dbReference type="ChEBI" id="CHEBI:13193"/>
        <dbReference type="ChEBI" id="CHEBI:15378"/>
        <dbReference type="ChEBI" id="CHEBI:17319"/>
        <dbReference type="ChEBI" id="CHEBI:17499"/>
        <dbReference type="ChEBI" id="CHEBI:37565"/>
        <dbReference type="ChEBI" id="CHEBI:57844"/>
        <dbReference type="ChEBI" id="CHEBI:59789"/>
        <dbReference type="ChEBI" id="CHEBI:131766"/>
        <dbReference type="EC" id="4.1.99.22"/>
    </reaction>
</comment>
<protein>
    <recommendedName>
        <fullName evidence="1 12">GTP 3',8-cyclase</fullName>
        <ecNumber evidence="1 12">4.1.99.22</ecNumber>
    </recommendedName>
    <alternativeName>
        <fullName evidence="12">Molybdenum cofactor biosynthesis protein A</fullName>
    </alternativeName>
</protein>
<reference evidence="15 16" key="1">
    <citation type="submission" date="2019-08" db="EMBL/GenBank/DDBJ databases">
        <title>Deep-cultivation of Planctomycetes and their phenomic and genomic characterization uncovers novel biology.</title>
        <authorList>
            <person name="Wiegand S."/>
            <person name="Jogler M."/>
            <person name="Boedeker C."/>
            <person name="Pinto D."/>
            <person name="Vollmers J."/>
            <person name="Rivas-Marin E."/>
            <person name="Kohn T."/>
            <person name="Peeters S.H."/>
            <person name="Heuer A."/>
            <person name="Rast P."/>
            <person name="Oberbeckmann S."/>
            <person name="Bunk B."/>
            <person name="Jeske O."/>
            <person name="Meyerdierks A."/>
            <person name="Storesund J.E."/>
            <person name="Kallscheuer N."/>
            <person name="Luecker S."/>
            <person name="Lage O.M."/>
            <person name="Pohl T."/>
            <person name="Merkel B.J."/>
            <person name="Hornburger P."/>
            <person name="Mueller R.-W."/>
            <person name="Bruemmer F."/>
            <person name="Labrenz M."/>
            <person name="Spormann A.M."/>
            <person name="Op Den Camp H."/>
            <person name="Overmann J."/>
            <person name="Amann R."/>
            <person name="Jetten M.S.M."/>
            <person name="Mascher T."/>
            <person name="Medema M.H."/>
            <person name="Devos D.P."/>
            <person name="Kaster A.-K."/>
            <person name="Ovreas L."/>
            <person name="Rohde M."/>
            <person name="Galperin M.Y."/>
            <person name="Jogler C."/>
        </authorList>
    </citation>
    <scope>NUCLEOTIDE SEQUENCE [LARGE SCALE GENOMIC DNA]</scope>
    <source>
        <strain evidence="15 16">LF1</strain>
    </source>
</reference>
<feature type="binding site" evidence="12">
    <location>
        <position position="255"/>
    </location>
    <ligand>
        <name>[4Fe-4S] cluster</name>
        <dbReference type="ChEBI" id="CHEBI:49883"/>
        <label>2</label>
        <note>4Fe-4S-substrate</note>
    </ligand>
</feature>
<evidence type="ECO:0000256" key="7">
    <source>
        <dbReference type="ARBA" id="ARBA00023014"/>
    </source>
</evidence>
<keyword evidence="16" id="KW-1185">Reference proteome</keyword>
<feature type="binding site" evidence="12">
    <location>
        <position position="22"/>
    </location>
    <ligand>
        <name>[4Fe-4S] cluster</name>
        <dbReference type="ChEBI" id="CHEBI:49883"/>
        <label>1</label>
        <note>4Fe-4S-S-AdoMet</note>
    </ligand>
</feature>
<dbReference type="PROSITE" id="PS51918">
    <property type="entry name" value="RADICAL_SAM"/>
    <property type="match status" value="1"/>
</dbReference>
<dbReference type="InterPro" id="IPR013785">
    <property type="entry name" value="Aldolase_TIM"/>
</dbReference>
<feature type="binding site" evidence="12">
    <location>
        <position position="66"/>
    </location>
    <ligand>
        <name>GTP</name>
        <dbReference type="ChEBI" id="CHEBI:37565"/>
    </ligand>
</feature>
<dbReference type="EC" id="4.1.99.22" evidence="1 12"/>
<dbReference type="NCBIfam" id="TIGR02666">
    <property type="entry name" value="moaA"/>
    <property type="match status" value="1"/>
</dbReference>
<feature type="binding site" evidence="12">
    <location>
        <position position="28"/>
    </location>
    <ligand>
        <name>S-adenosyl-L-methionine</name>
        <dbReference type="ChEBI" id="CHEBI:59789"/>
    </ligand>
</feature>
<keyword evidence="7 12" id="KW-0411">Iron-sulfur</keyword>
<dbReference type="CDD" id="cd01335">
    <property type="entry name" value="Radical_SAM"/>
    <property type="match status" value="1"/>
</dbReference>
<comment type="subunit">
    <text evidence="12">Monomer and homodimer.</text>
</comment>
<evidence type="ECO:0000256" key="5">
    <source>
        <dbReference type="ARBA" id="ARBA00022741"/>
    </source>
</evidence>
<evidence type="ECO:0000313" key="16">
    <source>
        <dbReference type="Proteomes" id="UP000322699"/>
    </source>
</evidence>
<feature type="binding site" evidence="12">
    <location>
        <position position="26"/>
    </location>
    <ligand>
        <name>[4Fe-4S] cluster</name>
        <dbReference type="ChEBI" id="CHEBI:49883"/>
        <label>1</label>
        <note>4Fe-4S-S-AdoMet</note>
    </ligand>
</feature>
<dbReference type="SFLD" id="SFLDG01383">
    <property type="entry name" value="cyclic_pyranopterin_phosphate"/>
    <property type="match status" value="1"/>
</dbReference>
<keyword evidence="9 12" id="KW-0501">Molybdenum cofactor biosynthesis</keyword>
<accession>A0A5B1CPT3</accession>
<feature type="binding site" evidence="12">
    <location>
        <position position="15"/>
    </location>
    <ligand>
        <name>GTP</name>
        <dbReference type="ChEBI" id="CHEBI:37565"/>
    </ligand>
</feature>
<keyword evidence="3 12" id="KW-0949">S-adenosyl-L-methionine</keyword>
<dbReference type="SFLD" id="SFLDS00029">
    <property type="entry name" value="Radical_SAM"/>
    <property type="match status" value="1"/>
</dbReference>